<proteinExistence type="predicted"/>
<accession>A0AAV9D9D3</accession>
<dbReference type="EMBL" id="JAUJYO010000015">
    <property type="protein sequence ID" value="KAK1297690.1"/>
    <property type="molecule type" value="Genomic_DNA"/>
</dbReference>
<dbReference type="Proteomes" id="UP001180020">
    <property type="component" value="Unassembled WGS sequence"/>
</dbReference>
<name>A0AAV9D9D3_ACOCL</name>
<keyword evidence="2" id="KW-1185">Reference proteome</keyword>
<evidence type="ECO:0000313" key="2">
    <source>
        <dbReference type="Proteomes" id="UP001180020"/>
    </source>
</evidence>
<organism evidence="1 2">
    <name type="scientific">Acorus calamus</name>
    <name type="common">Sweet flag</name>
    <dbReference type="NCBI Taxonomy" id="4465"/>
    <lineage>
        <taxon>Eukaryota</taxon>
        <taxon>Viridiplantae</taxon>
        <taxon>Streptophyta</taxon>
        <taxon>Embryophyta</taxon>
        <taxon>Tracheophyta</taxon>
        <taxon>Spermatophyta</taxon>
        <taxon>Magnoliopsida</taxon>
        <taxon>Liliopsida</taxon>
        <taxon>Acoraceae</taxon>
        <taxon>Acorus</taxon>
    </lineage>
</organism>
<reference evidence="1" key="2">
    <citation type="submission" date="2023-06" db="EMBL/GenBank/DDBJ databases">
        <authorList>
            <person name="Ma L."/>
            <person name="Liu K.-W."/>
            <person name="Li Z."/>
            <person name="Hsiao Y.-Y."/>
            <person name="Qi Y."/>
            <person name="Fu T."/>
            <person name="Tang G."/>
            <person name="Zhang D."/>
            <person name="Sun W.-H."/>
            <person name="Liu D.-K."/>
            <person name="Li Y."/>
            <person name="Chen G.-Z."/>
            <person name="Liu X.-D."/>
            <person name="Liao X.-Y."/>
            <person name="Jiang Y.-T."/>
            <person name="Yu X."/>
            <person name="Hao Y."/>
            <person name="Huang J."/>
            <person name="Zhao X.-W."/>
            <person name="Ke S."/>
            <person name="Chen Y.-Y."/>
            <person name="Wu W.-L."/>
            <person name="Hsu J.-L."/>
            <person name="Lin Y.-F."/>
            <person name="Huang M.-D."/>
            <person name="Li C.-Y."/>
            <person name="Huang L."/>
            <person name="Wang Z.-W."/>
            <person name="Zhao X."/>
            <person name="Zhong W.-Y."/>
            <person name="Peng D.-H."/>
            <person name="Ahmad S."/>
            <person name="Lan S."/>
            <person name="Zhang J.-S."/>
            <person name="Tsai W.-C."/>
            <person name="Van De Peer Y."/>
            <person name="Liu Z.-J."/>
        </authorList>
    </citation>
    <scope>NUCLEOTIDE SEQUENCE</scope>
    <source>
        <strain evidence="1">CP</strain>
        <tissue evidence="1">Leaves</tissue>
    </source>
</reference>
<protein>
    <submittedName>
        <fullName evidence="1">Uncharacterized protein</fullName>
    </submittedName>
</protein>
<evidence type="ECO:0000313" key="1">
    <source>
        <dbReference type="EMBL" id="KAK1297690.1"/>
    </source>
</evidence>
<reference evidence="1" key="1">
    <citation type="journal article" date="2023" name="Nat. Commun.">
        <title>Diploid and tetraploid genomes of Acorus and the evolution of monocots.</title>
        <authorList>
            <person name="Ma L."/>
            <person name="Liu K.W."/>
            <person name="Li Z."/>
            <person name="Hsiao Y.Y."/>
            <person name="Qi Y."/>
            <person name="Fu T."/>
            <person name="Tang G.D."/>
            <person name="Zhang D."/>
            <person name="Sun W.H."/>
            <person name="Liu D.K."/>
            <person name="Li Y."/>
            <person name="Chen G.Z."/>
            <person name="Liu X.D."/>
            <person name="Liao X.Y."/>
            <person name="Jiang Y.T."/>
            <person name="Yu X."/>
            <person name="Hao Y."/>
            <person name="Huang J."/>
            <person name="Zhao X.W."/>
            <person name="Ke S."/>
            <person name="Chen Y.Y."/>
            <person name="Wu W.L."/>
            <person name="Hsu J.L."/>
            <person name="Lin Y.F."/>
            <person name="Huang M.D."/>
            <person name="Li C.Y."/>
            <person name="Huang L."/>
            <person name="Wang Z.W."/>
            <person name="Zhao X."/>
            <person name="Zhong W.Y."/>
            <person name="Peng D.H."/>
            <person name="Ahmad S."/>
            <person name="Lan S."/>
            <person name="Zhang J.S."/>
            <person name="Tsai W.C."/>
            <person name="Van de Peer Y."/>
            <person name="Liu Z.J."/>
        </authorList>
    </citation>
    <scope>NUCLEOTIDE SEQUENCE</scope>
    <source>
        <strain evidence="1">CP</strain>
    </source>
</reference>
<comment type="caution">
    <text evidence="1">The sequence shown here is derived from an EMBL/GenBank/DDBJ whole genome shotgun (WGS) entry which is preliminary data.</text>
</comment>
<dbReference type="AlphaFoldDB" id="A0AAV9D9D3"/>
<sequence length="95" mass="11134">MKRNHNMSIKLRRVACRGTGGATSRRRGRPQSPDSWRELRMLVPGGRRLRLEDLLSRTEDYIFFLRMKVRVLMVSALWVHAARIRLLGFKPNDDS</sequence>
<gene>
    <name evidence="1" type="ORF">QJS10_CPB15g01833</name>
</gene>